<comment type="caution">
    <text evidence="9">The sequence shown here is derived from an EMBL/GenBank/DDBJ whole genome shotgun (WGS) entry which is preliminary data.</text>
</comment>
<keyword evidence="5" id="KW-0472">Membrane</keyword>
<evidence type="ECO:0000256" key="2">
    <source>
        <dbReference type="ARBA" id="ARBA00022723"/>
    </source>
</evidence>
<dbReference type="SMART" id="SM00332">
    <property type="entry name" value="PP2Cc"/>
    <property type="match status" value="1"/>
</dbReference>
<dbReference type="InterPro" id="IPR001932">
    <property type="entry name" value="PPM-type_phosphatase-like_dom"/>
</dbReference>
<keyword evidence="2" id="KW-0479">Metal-binding</keyword>
<evidence type="ECO:0000313" key="10">
    <source>
        <dbReference type="Proteomes" id="UP001162131"/>
    </source>
</evidence>
<dbReference type="InterPro" id="IPR036457">
    <property type="entry name" value="PPM-type-like_dom_sf"/>
</dbReference>
<evidence type="ECO:0000256" key="7">
    <source>
        <dbReference type="SAM" id="MobiDB-lite"/>
    </source>
</evidence>
<keyword evidence="3 6" id="KW-0378">Hydrolase</keyword>
<evidence type="ECO:0000256" key="6">
    <source>
        <dbReference type="RuleBase" id="RU003465"/>
    </source>
</evidence>
<dbReference type="CDD" id="cd00143">
    <property type="entry name" value="PP2Cc"/>
    <property type="match status" value="1"/>
</dbReference>
<organism evidence="9 10">
    <name type="scientific">Blepharisma stoltei</name>
    <dbReference type="NCBI Taxonomy" id="1481888"/>
    <lineage>
        <taxon>Eukaryota</taxon>
        <taxon>Sar</taxon>
        <taxon>Alveolata</taxon>
        <taxon>Ciliophora</taxon>
        <taxon>Postciliodesmatophora</taxon>
        <taxon>Heterotrichea</taxon>
        <taxon>Heterotrichida</taxon>
        <taxon>Blepharismidae</taxon>
        <taxon>Blepharisma</taxon>
    </lineage>
</organism>
<feature type="domain" description="PPM-type phosphatase" evidence="8">
    <location>
        <begin position="69"/>
        <end position="395"/>
    </location>
</feature>
<accession>A0AAU9K4C4</accession>
<comment type="similarity">
    <text evidence="6">Belongs to the PP2C family.</text>
</comment>
<dbReference type="Pfam" id="PF00481">
    <property type="entry name" value="PP2C"/>
    <property type="match status" value="1"/>
</dbReference>
<gene>
    <name evidence="9" type="ORF">BSTOLATCC_MIC44626</name>
</gene>
<feature type="compositionally biased region" description="Basic and acidic residues" evidence="7">
    <location>
        <begin position="404"/>
        <end position="421"/>
    </location>
</feature>
<sequence>MGCCQGNSTKQTVSMKTSCRLLCTYYREATIKIKGNNNKTENLHLTFTEPMLFSSQKVQIDSYDLWISKCALPGIDPCGEKKTCQDYCVFINDETSVLLAVFDGHGIQGEKVAQFCSSCVESFFPDNKELSTSDPKEFLIALTEKCAEDLKQHESDIDSKYSGCTAVFVFLSGDAIYSASVGDSRAVLGTSSPPTVMPAPAAQIKEEDRKMLEEVKSRRQSQPALEILPVQLTKDQKPEDPEELARIIQKGGKVQRITDKSGKKIGPYRVWEPDLKSLGLAMSRSIGDSTGNSVGIISTPICTKHKVNPFADCFVVAGTDGIWDAMDNQDVVNYVEFYRDKCKRGCTSPPVESKVSPDNTCIAQLLCEEARVRWMSILEEEDVIVDDISCIILELQPATISLSAHEKRPIPNDHSPHREIEDLSNQEIAESASVRDPRRGSIILSAS</sequence>
<evidence type="ECO:0000256" key="3">
    <source>
        <dbReference type="ARBA" id="ARBA00022801"/>
    </source>
</evidence>
<evidence type="ECO:0000256" key="1">
    <source>
        <dbReference type="ARBA" id="ARBA00004170"/>
    </source>
</evidence>
<dbReference type="GO" id="GO:0004722">
    <property type="term" value="F:protein serine/threonine phosphatase activity"/>
    <property type="evidence" value="ECO:0007669"/>
    <property type="project" value="InterPro"/>
</dbReference>
<keyword evidence="10" id="KW-1185">Reference proteome</keyword>
<dbReference type="InterPro" id="IPR015655">
    <property type="entry name" value="PP2C"/>
</dbReference>
<dbReference type="GO" id="GO:0046872">
    <property type="term" value="F:metal ion binding"/>
    <property type="evidence" value="ECO:0007669"/>
    <property type="project" value="UniProtKB-KW"/>
</dbReference>
<dbReference type="PROSITE" id="PS01032">
    <property type="entry name" value="PPM_1"/>
    <property type="match status" value="1"/>
</dbReference>
<dbReference type="SUPFAM" id="SSF81606">
    <property type="entry name" value="PP2C-like"/>
    <property type="match status" value="1"/>
</dbReference>
<evidence type="ECO:0000256" key="4">
    <source>
        <dbReference type="ARBA" id="ARBA00022912"/>
    </source>
</evidence>
<dbReference type="EMBL" id="CAJZBQ010000044">
    <property type="protein sequence ID" value="CAG9328007.1"/>
    <property type="molecule type" value="Genomic_DNA"/>
</dbReference>
<comment type="subcellular location">
    <subcellularLocation>
        <location evidence="1">Membrane</location>
        <topology evidence="1">Peripheral membrane protein</topology>
    </subcellularLocation>
</comment>
<dbReference type="PROSITE" id="PS51746">
    <property type="entry name" value="PPM_2"/>
    <property type="match status" value="1"/>
</dbReference>
<keyword evidence="4 6" id="KW-0904">Protein phosphatase</keyword>
<evidence type="ECO:0000313" key="9">
    <source>
        <dbReference type="EMBL" id="CAG9328007.1"/>
    </source>
</evidence>
<evidence type="ECO:0000256" key="5">
    <source>
        <dbReference type="ARBA" id="ARBA00023136"/>
    </source>
</evidence>
<dbReference type="GO" id="GO:0016020">
    <property type="term" value="C:membrane"/>
    <property type="evidence" value="ECO:0007669"/>
    <property type="project" value="UniProtKB-SubCell"/>
</dbReference>
<dbReference type="Gene3D" id="3.60.40.10">
    <property type="entry name" value="PPM-type phosphatase domain"/>
    <property type="match status" value="1"/>
</dbReference>
<dbReference type="AlphaFoldDB" id="A0AAU9K4C4"/>
<proteinExistence type="inferred from homology"/>
<feature type="region of interest" description="Disordered" evidence="7">
    <location>
        <begin position="404"/>
        <end position="447"/>
    </location>
</feature>
<evidence type="ECO:0000259" key="8">
    <source>
        <dbReference type="PROSITE" id="PS51746"/>
    </source>
</evidence>
<name>A0AAU9K4C4_9CILI</name>
<dbReference type="PANTHER" id="PTHR47992">
    <property type="entry name" value="PROTEIN PHOSPHATASE"/>
    <property type="match status" value="1"/>
</dbReference>
<dbReference type="Proteomes" id="UP001162131">
    <property type="component" value="Unassembled WGS sequence"/>
</dbReference>
<dbReference type="InterPro" id="IPR000222">
    <property type="entry name" value="PP2C_BS"/>
</dbReference>
<reference evidence="9" key="1">
    <citation type="submission" date="2021-09" db="EMBL/GenBank/DDBJ databases">
        <authorList>
            <consortium name="AG Swart"/>
            <person name="Singh M."/>
            <person name="Singh A."/>
            <person name="Seah K."/>
            <person name="Emmerich C."/>
        </authorList>
    </citation>
    <scope>NUCLEOTIDE SEQUENCE</scope>
    <source>
        <strain evidence="9">ATCC30299</strain>
    </source>
</reference>
<protein>
    <recommendedName>
        <fullName evidence="8">PPM-type phosphatase domain-containing protein</fullName>
    </recommendedName>
</protein>